<dbReference type="InterPro" id="IPR036428">
    <property type="entry name" value="PCD_sf"/>
</dbReference>
<dbReference type="Pfam" id="PF01329">
    <property type="entry name" value="Pterin_4a"/>
    <property type="match status" value="1"/>
</dbReference>
<dbReference type="GO" id="GO:0030437">
    <property type="term" value="P:ascospore formation"/>
    <property type="evidence" value="ECO:0007669"/>
    <property type="project" value="EnsemblFungi"/>
</dbReference>
<dbReference type="eggNOG" id="KOG4073">
    <property type="taxonomic scope" value="Eukaryota"/>
</dbReference>
<dbReference type="Gene3D" id="3.30.1360.20">
    <property type="entry name" value="Transcriptional coactivator/pterin dehydratase"/>
    <property type="match status" value="1"/>
</dbReference>
<dbReference type="GeneID" id="25029807"/>
<dbReference type="EC" id="4.2.1.96" evidence="3"/>
<evidence type="ECO:0000256" key="4">
    <source>
        <dbReference type="ARBA" id="ARBA00023239"/>
    </source>
</evidence>
<evidence type="ECO:0000256" key="1">
    <source>
        <dbReference type="ARBA" id="ARBA00001554"/>
    </source>
</evidence>
<evidence type="ECO:0000313" key="7">
    <source>
        <dbReference type="Proteomes" id="UP000016088"/>
    </source>
</evidence>
<dbReference type="CDD" id="cd00914">
    <property type="entry name" value="PCD_DCoH_subfamily_b"/>
    <property type="match status" value="1"/>
</dbReference>
<evidence type="ECO:0000256" key="5">
    <source>
        <dbReference type="ARBA" id="ARBA00030497"/>
    </source>
</evidence>
<dbReference type="PANTHER" id="PTHR12599:SF0">
    <property type="entry name" value="PTERIN-4-ALPHA-CARBINOLAMINE DEHYDRATASE"/>
    <property type="match status" value="1"/>
</dbReference>
<dbReference type="InterPro" id="IPR001533">
    <property type="entry name" value="Pterin_deHydtase"/>
</dbReference>
<dbReference type="HOGENOM" id="CLU_081974_3_2_1"/>
<keyword evidence="4" id="KW-0456">Lyase</keyword>
<comment type="similarity">
    <text evidence="2">Belongs to the pterin-4-alpha-carbinolamine dehydratase family.</text>
</comment>
<organism evidence="6 7">
    <name type="scientific">Schizosaccharomyces octosporus (strain yFS286)</name>
    <name type="common">Fission yeast</name>
    <name type="synonym">Octosporomyces octosporus</name>
    <dbReference type="NCBI Taxonomy" id="483514"/>
    <lineage>
        <taxon>Eukaryota</taxon>
        <taxon>Fungi</taxon>
        <taxon>Dikarya</taxon>
        <taxon>Ascomycota</taxon>
        <taxon>Taphrinomycotina</taxon>
        <taxon>Schizosaccharomycetes</taxon>
        <taxon>Schizosaccharomycetales</taxon>
        <taxon>Schizosaccharomycetaceae</taxon>
        <taxon>Schizosaccharomyces</taxon>
    </lineage>
</organism>
<proteinExistence type="inferred from homology"/>
<name>S9PVE4_SCHOY</name>
<dbReference type="GO" id="GO:0008124">
    <property type="term" value="F:4-alpha-hydroxytetrahydrobiopterin dehydratase activity"/>
    <property type="evidence" value="ECO:0007669"/>
    <property type="project" value="UniProtKB-EC"/>
</dbReference>
<evidence type="ECO:0000256" key="2">
    <source>
        <dbReference type="ARBA" id="ARBA00006472"/>
    </source>
</evidence>
<dbReference type="SUPFAM" id="SSF55248">
    <property type="entry name" value="PCD-like"/>
    <property type="match status" value="1"/>
</dbReference>
<dbReference type="EMBL" id="KE503207">
    <property type="protein sequence ID" value="EPX73066.1"/>
    <property type="molecule type" value="Genomic_DNA"/>
</dbReference>
<dbReference type="NCBIfam" id="NF002018">
    <property type="entry name" value="PRK00823.1-3"/>
    <property type="match status" value="1"/>
</dbReference>
<dbReference type="Proteomes" id="UP000016088">
    <property type="component" value="Unassembled WGS sequence"/>
</dbReference>
<gene>
    <name evidence="6" type="ORF">SOCG_00823</name>
</gene>
<dbReference type="RefSeq" id="XP_013018697.1">
    <property type="nucleotide sequence ID" value="XM_013163243.1"/>
</dbReference>
<comment type="catalytic activity">
    <reaction evidence="1">
        <text>(4aS,6R)-4a-hydroxy-L-erythro-5,6,7,8-tetrahydrobiopterin = (6R)-L-erythro-6,7-dihydrobiopterin + H2O</text>
        <dbReference type="Rhea" id="RHEA:11920"/>
        <dbReference type="ChEBI" id="CHEBI:15377"/>
        <dbReference type="ChEBI" id="CHEBI:15642"/>
        <dbReference type="ChEBI" id="CHEBI:43120"/>
        <dbReference type="EC" id="4.2.1.96"/>
    </reaction>
</comment>
<keyword evidence="7" id="KW-1185">Reference proteome</keyword>
<evidence type="ECO:0000313" key="6">
    <source>
        <dbReference type="EMBL" id="EPX73066.1"/>
    </source>
</evidence>
<evidence type="ECO:0000256" key="3">
    <source>
        <dbReference type="ARBA" id="ARBA00013252"/>
    </source>
</evidence>
<reference evidence="6 7" key="1">
    <citation type="journal article" date="2011" name="Science">
        <title>Comparative functional genomics of the fission yeasts.</title>
        <authorList>
            <person name="Rhind N."/>
            <person name="Chen Z."/>
            <person name="Yassour M."/>
            <person name="Thompson D.A."/>
            <person name="Haas B.J."/>
            <person name="Habib N."/>
            <person name="Wapinski I."/>
            <person name="Roy S."/>
            <person name="Lin M.F."/>
            <person name="Heiman D.I."/>
            <person name="Young S.K."/>
            <person name="Furuya K."/>
            <person name="Guo Y."/>
            <person name="Pidoux A."/>
            <person name="Chen H.M."/>
            <person name="Robbertse B."/>
            <person name="Goldberg J.M."/>
            <person name="Aoki K."/>
            <person name="Bayne E.H."/>
            <person name="Berlin A.M."/>
            <person name="Desjardins C.A."/>
            <person name="Dobbs E."/>
            <person name="Dukaj L."/>
            <person name="Fan L."/>
            <person name="FitzGerald M.G."/>
            <person name="French C."/>
            <person name="Gujja S."/>
            <person name="Hansen K."/>
            <person name="Keifenheim D."/>
            <person name="Levin J.Z."/>
            <person name="Mosher R.A."/>
            <person name="Mueller C.A."/>
            <person name="Pfiffner J."/>
            <person name="Priest M."/>
            <person name="Russ C."/>
            <person name="Smialowska A."/>
            <person name="Swoboda P."/>
            <person name="Sykes S.M."/>
            <person name="Vaughn M."/>
            <person name="Vengrova S."/>
            <person name="Yoder R."/>
            <person name="Zeng Q."/>
            <person name="Allshire R."/>
            <person name="Baulcombe D."/>
            <person name="Birren B.W."/>
            <person name="Brown W."/>
            <person name="Ekwall K."/>
            <person name="Kellis M."/>
            <person name="Leatherwood J."/>
            <person name="Levin H."/>
            <person name="Margalit H."/>
            <person name="Martienssen R."/>
            <person name="Nieduszynski C.A."/>
            <person name="Spatafora J.W."/>
            <person name="Friedman N."/>
            <person name="Dalgaard J.Z."/>
            <person name="Baumann P."/>
            <person name="Niki H."/>
            <person name="Regev A."/>
            <person name="Nusbaum C."/>
        </authorList>
    </citation>
    <scope>NUCLEOTIDE SEQUENCE [LARGE SCALE GENOMIC DNA]</scope>
    <source>
        <strain evidence="7">yFS286</strain>
    </source>
</reference>
<dbReference type="VEuPathDB" id="FungiDB:SOCG_00823"/>
<accession>S9PVE4</accession>
<sequence length="97" mass="11143">MMSLPSRISALVSKPTNSWNLLGDSTKLQRTFQFKNFIEAFGFMTCVALRAQQMNHHPEWSNVYNKVDITLTTHMTKSLTEKDVKLAEFIDTICEKS</sequence>
<dbReference type="OrthoDB" id="277398at2759"/>
<dbReference type="GO" id="GO:0006729">
    <property type="term" value="P:tetrahydrobiopterin biosynthetic process"/>
    <property type="evidence" value="ECO:0007669"/>
    <property type="project" value="InterPro"/>
</dbReference>
<dbReference type="GO" id="GO:0042764">
    <property type="term" value="C:ascospore-type prospore"/>
    <property type="evidence" value="ECO:0007669"/>
    <property type="project" value="EnsemblFungi"/>
</dbReference>
<dbReference type="HAMAP" id="MF_00434">
    <property type="entry name" value="Pterin_4_alpha"/>
    <property type="match status" value="1"/>
</dbReference>
<protein>
    <recommendedName>
        <fullName evidence="3">4a-hydroxytetrahydrobiopterin dehydratase</fullName>
        <ecNumber evidence="3">4.2.1.96</ecNumber>
    </recommendedName>
    <alternativeName>
        <fullName evidence="5">4-alpha-hydroxy-tetrahydropterin dehydratase</fullName>
    </alternativeName>
</protein>
<dbReference type="AlphaFoldDB" id="S9PVE4"/>
<dbReference type="PANTHER" id="PTHR12599">
    <property type="entry name" value="PTERIN-4-ALPHA-CARBINOLAMINE DEHYDRATASE"/>
    <property type="match status" value="1"/>
</dbReference>
<dbReference type="OMA" id="RWLSKMA"/>